<organism evidence="3 4">
    <name type="scientific">Klebsiella quasipneumoniae</name>
    <dbReference type="NCBI Taxonomy" id="1463165"/>
    <lineage>
        <taxon>Bacteria</taxon>
        <taxon>Pseudomonadati</taxon>
        <taxon>Pseudomonadota</taxon>
        <taxon>Gammaproteobacteria</taxon>
        <taxon>Enterobacterales</taxon>
        <taxon>Enterobacteriaceae</taxon>
        <taxon>Klebsiella/Raoultella group</taxon>
        <taxon>Klebsiella</taxon>
        <taxon>Klebsiella pneumoniae complex</taxon>
    </lineage>
</organism>
<evidence type="ECO:0000313" key="3">
    <source>
        <dbReference type="EMBL" id="MBC5049077.1"/>
    </source>
</evidence>
<name>A0A8H9ZV07_9ENTR</name>
<dbReference type="RefSeq" id="WP_186939878.1">
    <property type="nucleotide sequence ID" value="NZ_JACNQW010000049.1"/>
</dbReference>
<dbReference type="Gene3D" id="3.40.50.300">
    <property type="entry name" value="P-loop containing nucleotide triphosphate hydrolases"/>
    <property type="match status" value="1"/>
</dbReference>
<proteinExistence type="predicted"/>
<feature type="transmembrane region" description="Helical" evidence="1">
    <location>
        <begin position="210"/>
        <end position="232"/>
    </location>
</feature>
<dbReference type="InterPro" id="IPR027417">
    <property type="entry name" value="P-loop_NTPase"/>
</dbReference>
<keyword evidence="1" id="KW-1133">Transmembrane helix</keyword>
<gene>
    <name evidence="3" type="ORF">H8L09_27530</name>
</gene>
<dbReference type="EMBL" id="JACNQW010000049">
    <property type="protein sequence ID" value="MBC5049077.1"/>
    <property type="molecule type" value="Genomic_DNA"/>
</dbReference>
<dbReference type="InterPro" id="IPR008900">
    <property type="entry name" value="Zot_N"/>
</dbReference>
<reference evidence="3" key="1">
    <citation type="submission" date="2020-08" db="EMBL/GenBank/DDBJ databases">
        <title>Genomic evolution and epidemiology of Klebsiella pneumoniae from a major hospital in Beijing, China, over a fifteen-year period: dissemination of known and novel high-risk clones.</title>
        <authorList>
            <person name="Palmieri M."/>
        </authorList>
    </citation>
    <scope>NUCLEOTIDE SEQUENCE</scope>
    <source>
        <strain evidence="3">K7050</strain>
    </source>
</reference>
<dbReference type="Proteomes" id="UP000646540">
    <property type="component" value="Unassembled WGS sequence"/>
</dbReference>
<protein>
    <recommendedName>
        <fullName evidence="2">Zona occludens toxin N-terminal domain-containing protein</fullName>
    </recommendedName>
</protein>
<keyword evidence="1" id="KW-0812">Transmembrane</keyword>
<evidence type="ECO:0000259" key="2">
    <source>
        <dbReference type="Pfam" id="PF05707"/>
    </source>
</evidence>
<evidence type="ECO:0000256" key="1">
    <source>
        <dbReference type="SAM" id="Phobius"/>
    </source>
</evidence>
<comment type="caution">
    <text evidence="3">The sequence shown here is derived from an EMBL/GenBank/DDBJ whole genome shotgun (WGS) entry which is preliminary data.</text>
</comment>
<dbReference type="Pfam" id="PF05707">
    <property type="entry name" value="Zot"/>
    <property type="match status" value="1"/>
</dbReference>
<evidence type="ECO:0000313" key="4">
    <source>
        <dbReference type="Proteomes" id="UP000646540"/>
    </source>
</evidence>
<keyword evidence="1" id="KW-0472">Membrane</keyword>
<sequence length="324" mass="37490">MAINLYVGLQGAGKSYESIKSVILPALAQGQRVVSNIEGLDKEKINEYLVKKYKIQAENIGELVYVDDELIKRDDFFPTEQGDSKYVKYGDLVVIDEAWRFFDSERTLEPNHKQFFGMLRHYGCQMAVINQTNGLCKSLLGRIQTTYKMHRAFSVGFKTRYSIISFSGSEMRKQDIYKTQAFLKYDPEIFTLYKSEKQKATTKLDKRQNIWTVFGLLIFTIFIFAVSAFYLFNRFYGVPEVEPKKNEITSSPIQKGLAPTAVIQEKDNILRYVGFYANKNQRFALLRDENQLLLIIPYSRCTNEGRKTICMHEDKKVTFYGGAK</sequence>
<accession>A0A8H9ZV07</accession>
<dbReference type="AlphaFoldDB" id="A0A8H9ZV07"/>
<feature type="domain" description="Zona occludens toxin N-terminal" evidence="2">
    <location>
        <begin position="2"/>
        <end position="198"/>
    </location>
</feature>